<evidence type="ECO:0000256" key="1">
    <source>
        <dbReference type="SAM" id="Phobius"/>
    </source>
</evidence>
<dbReference type="EMBL" id="JASPKZ010001211">
    <property type="protein sequence ID" value="KAJ9598529.1"/>
    <property type="molecule type" value="Genomic_DNA"/>
</dbReference>
<proteinExistence type="predicted"/>
<reference evidence="2" key="1">
    <citation type="journal article" date="2023" name="IScience">
        <title>Live-bearing cockroach genome reveals convergent evolutionary mechanisms linked to viviparity in insects and beyond.</title>
        <authorList>
            <person name="Fouks B."/>
            <person name="Harrison M.C."/>
            <person name="Mikhailova A.A."/>
            <person name="Marchal E."/>
            <person name="English S."/>
            <person name="Carruthers M."/>
            <person name="Jennings E.C."/>
            <person name="Chiamaka E.L."/>
            <person name="Frigard R.A."/>
            <person name="Pippel M."/>
            <person name="Attardo G.M."/>
            <person name="Benoit J.B."/>
            <person name="Bornberg-Bauer E."/>
            <person name="Tobe S.S."/>
        </authorList>
    </citation>
    <scope>NUCLEOTIDE SEQUENCE</scope>
    <source>
        <strain evidence="2">Stay&amp;Tobe</strain>
    </source>
</reference>
<sequence>SPRKYVQYSYSIFRHRIFVNNSQIAFLCIVFFNLNLILVKYDIIWRVYQMKSIVLAFYFQAFNCRR</sequence>
<protein>
    <submittedName>
        <fullName evidence="2">Uncharacterized protein</fullName>
    </submittedName>
</protein>
<feature type="non-terminal residue" evidence="2">
    <location>
        <position position="66"/>
    </location>
</feature>
<keyword evidence="1" id="KW-0812">Transmembrane</keyword>
<evidence type="ECO:0000313" key="2">
    <source>
        <dbReference type="EMBL" id="KAJ9598529.1"/>
    </source>
</evidence>
<reference evidence="2" key="2">
    <citation type="submission" date="2023-05" db="EMBL/GenBank/DDBJ databases">
        <authorList>
            <person name="Fouks B."/>
        </authorList>
    </citation>
    <scope>NUCLEOTIDE SEQUENCE</scope>
    <source>
        <strain evidence="2">Stay&amp;Tobe</strain>
        <tissue evidence="2">Testes</tissue>
    </source>
</reference>
<accession>A0AAD8EQM7</accession>
<feature type="transmembrane region" description="Helical" evidence="1">
    <location>
        <begin position="24"/>
        <end position="43"/>
    </location>
</feature>
<name>A0AAD8EQM7_DIPPU</name>
<keyword evidence="1" id="KW-0472">Membrane</keyword>
<comment type="caution">
    <text evidence="2">The sequence shown here is derived from an EMBL/GenBank/DDBJ whole genome shotgun (WGS) entry which is preliminary data.</text>
</comment>
<gene>
    <name evidence="2" type="ORF">L9F63_010786</name>
</gene>
<keyword evidence="1" id="KW-1133">Transmembrane helix</keyword>
<feature type="non-terminal residue" evidence="2">
    <location>
        <position position="1"/>
    </location>
</feature>
<dbReference type="AlphaFoldDB" id="A0AAD8EQM7"/>
<evidence type="ECO:0000313" key="3">
    <source>
        <dbReference type="Proteomes" id="UP001233999"/>
    </source>
</evidence>
<organism evidence="2 3">
    <name type="scientific">Diploptera punctata</name>
    <name type="common">Pacific beetle cockroach</name>
    <dbReference type="NCBI Taxonomy" id="6984"/>
    <lineage>
        <taxon>Eukaryota</taxon>
        <taxon>Metazoa</taxon>
        <taxon>Ecdysozoa</taxon>
        <taxon>Arthropoda</taxon>
        <taxon>Hexapoda</taxon>
        <taxon>Insecta</taxon>
        <taxon>Pterygota</taxon>
        <taxon>Neoptera</taxon>
        <taxon>Polyneoptera</taxon>
        <taxon>Dictyoptera</taxon>
        <taxon>Blattodea</taxon>
        <taxon>Blaberoidea</taxon>
        <taxon>Blaberidae</taxon>
        <taxon>Diplopterinae</taxon>
        <taxon>Diploptera</taxon>
    </lineage>
</organism>
<keyword evidence="3" id="KW-1185">Reference proteome</keyword>
<dbReference type="Proteomes" id="UP001233999">
    <property type="component" value="Unassembled WGS sequence"/>
</dbReference>